<feature type="transmembrane region" description="Helical" evidence="1">
    <location>
        <begin position="58"/>
        <end position="79"/>
    </location>
</feature>
<protein>
    <submittedName>
        <fullName evidence="2">Uncharacterized protein</fullName>
    </submittedName>
</protein>
<organism evidence="2 3">
    <name type="scientific">Lupinus albus</name>
    <name type="common">White lupine</name>
    <name type="synonym">Lupinus termis</name>
    <dbReference type="NCBI Taxonomy" id="3870"/>
    <lineage>
        <taxon>Eukaryota</taxon>
        <taxon>Viridiplantae</taxon>
        <taxon>Streptophyta</taxon>
        <taxon>Embryophyta</taxon>
        <taxon>Tracheophyta</taxon>
        <taxon>Spermatophyta</taxon>
        <taxon>Magnoliopsida</taxon>
        <taxon>eudicotyledons</taxon>
        <taxon>Gunneridae</taxon>
        <taxon>Pentapetalae</taxon>
        <taxon>rosids</taxon>
        <taxon>fabids</taxon>
        <taxon>Fabales</taxon>
        <taxon>Fabaceae</taxon>
        <taxon>Papilionoideae</taxon>
        <taxon>50 kb inversion clade</taxon>
        <taxon>genistoids sensu lato</taxon>
        <taxon>core genistoids</taxon>
        <taxon>Genisteae</taxon>
        <taxon>Lupinus</taxon>
    </lineage>
</organism>
<name>A0A6A4NQ23_LUPAL</name>
<keyword evidence="1" id="KW-0472">Membrane</keyword>
<sequence>MFFNKNCHCYSFAAYPTIGSKISRESIARVRVDKNDVEELEMLLEAYFMQIDGTLNKLTTVSIFCVCVHVCACPIAIFVA</sequence>
<accession>A0A6A4NQ23</accession>
<comment type="caution">
    <text evidence="2">The sequence shown here is derived from an EMBL/GenBank/DDBJ whole genome shotgun (WGS) entry which is preliminary data.</text>
</comment>
<dbReference type="EMBL" id="WOCE01000021">
    <property type="protein sequence ID" value="KAE9589724.1"/>
    <property type="molecule type" value="Genomic_DNA"/>
</dbReference>
<keyword evidence="1" id="KW-1133">Transmembrane helix</keyword>
<keyword evidence="3" id="KW-1185">Reference proteome</keyword>
<reference evidence="3" key="1">
    <citation type="journal article" date="2020" name="Nat. Commun.">
        <title>Genome sequence of the cluster root forming white lupin.</title>
        <authorList>
            <person name="Hufnagel B."/>
            <person name="Marques A."/>
            <person name="Soriano A."/>
            <person name="Marques L."/>
            <person name="Divol F."/>
            <person name="Doumas P."/>
            <person name="Sallet E."/>
            <person name="Mancinotti D."/>
            <person name="Carrere S."/>
            <person name="Marande W."/>
            <person name="Arribat S."/>
            <person name="Keller J."/>
            <person name="Huneau C."/>
            <person name="Blein T."/>
            <person name="Aime D."/>
            <person name="Laguerre M."/>
            <person name="Taylor J."/>
            <person name="Schubert V."/>
            <person name="Nelson M."/>
            <person name="Geu-Flores F."/>
            <person name="Crespi M."/>
            <person name="Gallardo-Guerrero K."/>
            <person name="Delaux P.-M."/>
            <person name="Salse J."/>
            <person name="Berges H."/>
            <person name="Guyot R."/>
            <person name="Gouzy J."/>
            <person name="Peret B."/>
        </authorList>
    </citation>
    <scope>NUCLEOTIDE SEQUENCE [LARGE SCALE GENOMIC DNA]</scope>
    <source>
        <strain evidence="3">cv. Amiga</strain>
    </source>
</reference>
<keyword evidence="1" id="KW-0812">Transmembrane</keyword>
<evidence type="ECO:0000313" key="3">
    <source>
        <dbReference type="Proteomes" id="UP000447434"/>
    </source>
</evidence>
<dbReference type="Gene3D" id="1.20.58.340">
    <property type="entry name" value="Magnesium transport protein CorA, transmembrane region"/>
    <property type="match status" value="1"/>
</dbReference>
<dbReference type="Proteomes" id="UP000447434">
    <property type="component" value="Chromosome 21"/>
</dbReference>
<evidence type="ECO:0000313" key="2">
    <source>
        <dbReference type="EMBL" id="KAE9589724.1"/>
    </source>
</evidence>
<dbReference type="OrthoDB" id="1434997at2759"/>
<dbReference type="AlphaFoldDB" id="A0A6A4NQ23"/>
<evidence type="ECO:0000256" key="1">
    <source>
        <dbReference type="SAM" id="Phobius"/>
    </source>
</evidence>
<proteinExistence type="predicted"/>
<gene>
    <name evidence="2" type="ORF">Lalb_Chr21g0311981</name>
</gene>